<evidence type="ECO:0000313" key="12">
    <source>
        <dbReference type="Proteomes" id="UP000276834"/>
    </source>
</evidence>
<keyword evidence="2 8" id="KW-0963">Cytoplasm</keyword>
<evidence type="ECO:0000256" key="7">
    <source>
        <dbReference type="ARBA" id="ARBA00057145"/>
    </source>
</evidence>
<dbReference type="GO" id="GO:0033290">
    <property type="term" value="C:eukaryotic 48S preinitiation complex"/>
    <property type="evidence" value="ECO:0007669"/>
    <property type="project" value="UniProtKB-UniRule"/>
</dbReference>
<evidence type="ECO:0000259" key="10">
    <source>
        <dbReference type="PROSITE" id="PS50250"/>
    </source>
</evidence>
<keyword evidence="8" id="KW-0175">Coiled coil</keyword>
<dbReference type="Proteomes" id="UP000276834">
    <property type="component" value="Unassembled WGS sequence"/>
</dbReference>
<feature type="compositionally biased region" description="Basic and acidic residues" evidence="9">
    <location>
        <begin position="1126"/>
        <end position="1227"/>
    </location>
</feature>
<comment type="function">
    <text evidence="8">RNA-binding component of the eukaryotic translation initiation factor 3 (eIF-3) complex, which is involved in protein synthesis of a specialized repertoire of mRNAs and, together with other initiation factors, stimulates binding of mRNA and methionyl-tRNAi to the 40S ribosome. The eIF-3 complex specifically targets and initiates translation of a subset of mRNAs involved in cell proliferation.</text>
</comment>
<evidence type="ECO:0000256" key="2">
    <source>
        <dbReference type="ARBA" id="ARBA00022490"/>
    </source>
</evidence>
<dbReference type="GO" id="GO:0071540">
    <property type="term" value="C:eukaryotic translation initiation factor 3 complex, eIF3e"/>
    <property type="evidence" value="ECO:0007669"/>
    <property type="project" value="TreeGrafter"/>
</dbReference>
<dbReference type="EMBL" id="QUSF01000019">
    <property type="protein sequence ID" value="RLW02279.1"/>
    <property type="molecule type" value="Genomic_DNA"/>
</dbReference>
<feature type="region of interest" description="Disordered" evidence="9">
    <location>
        <begin position="773"/>
        <end position="792"/>
    </location>
</feature>
<dbReference type="InterPro" id="IPR027512">
    <property type="entry name" value="EIF3A"/>
</dbReference>
<sequence length="1319" mass="157985">MPVYFQRPENALKRANEFLEVGKKQPALDVLYDVMKSKKHRTWQKIHEPIMLKYLELCVDLRKSHLAKEGLYQYKNICQQVNIKSLEDVVRAYLKLAEEKTEAAKEESQQMVLDIEDLDNIQTPERSFKFCLQYTRKAEFRKLCDNLRMHLGQIQRHHNQSTAINLNNPDSQSMHLETRLVQLDSAISMELWQEAFKAVEDIHGLFALSKKPPKPQLMANYYHKVSTVFWKSGNALFHASTLHRLYHLSREMRKNLTQEEMQRMSTRVLLATLSIPITPERTDIARLLDMDGIIVEKQRRLATLLGLQAPPTRASLINDMVRFNVVQYVVPEVKELYNWLEVDFHPLKLSARVSKVLNWVKDQAEKEPELQLYIPHLQNNTILRLLQQVAQIYQSIEFARLCTLVPFVDAFQLERCIVDAARHCDLQVRLDHTTRTLSFGSDLNYCTREDAPLGPQLQSMPSEQIRNQLTAMSSALAKALAVIKPPHLMQEKEEQHQLAVTAFLKNSRKEHQRILARRQTIEERKERLESLNIQREKEELEQREAELQKVRKAEEERLRQEAKEREKERILQEHEQIKKKTVRERLEQIKKTELGAKAFKDIDIEDLEELDPDFIMAKQVEQLEKEKKELQERLKNQEKKIDYFERAKRLEEIPLIKTAYEEQRVHDMELWEQQEEERITTLQLEREKALEHKSRLSRMLEDRDLFEARLKASRRTVYEDKLKQFQERLAEERRNRLEERKKQRKEERRITYYREKEEEEQRLREEQLLKEREEKERIEREKREQEQREYQERVKKLEELEKKKRQREMEIEERERRREEERRGLDDPFSRKESRWGDRESESSWRRGGEPESEWRRAPVERDWRRGDPRDDERPFRRGDDLPRRGDDLPRRGPADEKERPPESAEDRPPRREGDEDRPPRREGDEDRPPRRGLDEDRPPRRGLDDDRGSWRAADDDRGPRRALDDDRPPRRVLDDDRPPRRALDDDRPPRRALDDDRPPRRALDEDRPPRRGLDDDRGSWRAADDDRGPRRGLDDDRPPRRALDEDRPPRRGLDDDRGSWRAADDDRGPRRGLDEDRMARRDEDRGPWRNADDDRLSRRDDDRGPWRGGEDSRPGPWRPFGKPGGWREREKAREDSWGPPRDSRPSGDREWDRDKDRDENEKEREFDRERDFDRDDRFRRPRDDGGWRRGPAEETSSWRDSGRREEWDRGGRDMRDRRGDDREPPLRRGPPLRSEREEPSSWRRADDRREERGEEREPARRSAPAPAAPPPSAPPAASKERERDGEKEKGSWKAEKEREPVRRTKNETDEEGWTTVRR</sequence>
<evidence type="ECO:0000256" key="4">
    <source>
        <dbReference type="ARBA" id="ARBA00022737"/>
    </source>
</evidence>
<dbReference type="SMART" id="SM00088">
    <property type="entry name" value="PINT"/>
    <property type="match status" value="1"/>
</dbReference>
<dbReference type="GO" id="GO:0071541">
    <property type="term" value="C:eukaryotic translation initiation factor 3 complex, eIF3m"/>
    <property type="evidence" value="ECO:0007669"/>
    <property type="project" value="TreeGrafter"/>
</dbReference>
<feature type="initiator methionine" description="Removed" evidence="8">
    <location>
        <position position="1"/>
    </location>
</feature>
<dbReference type="GO" id="GO:0043614">
    <property type="term" value="C:multi-eIF complex"/>
    <property type="evidence" value="ECO:0007669"/>
    <property type="project" value="TreeGrafter"/>
</dbReference>
<dbReference type="FunFam" id="1.25.40.860:FF:000001">
    <property type="entry name" value="Eukaryotic translation initiation factor 3 subunit A"/>
    <property type="match status" value="1"/>
</dbReference>
<dbReference type="InterPro" id="IPR054711">
    <property type="entry name" value="eIF3a_PCI_TPR-like"/>
</dbReference>
<evidence type="ECO:0000313" key="11">
    <source>
        <dbReference type="EMBL" id="RLW02279.1"/>
    </source>
</evidence>
<accession>A0A3L8SIN6</accession>
<dbReference type="GO" id="GO:0003729">
    <property type="term" value="F:mRNA binding"/>
    <property type="evidence" value="ECO:0007669"/>
    <property type="project" value="TreeGrafter"/>
</dbReference>
<keyword evidence="12" id="KW-1185">Reference proteome</keyword>
<proteinExistence type="inferred from homology"/>
<dbReference type="GO" id="GO:0003743">
    <property type="term" value="F:translation initiation factor activity"/>
    <property type="evidence" value="ECO:0007669"/>
    <property type="project" value="UniProtKB-UniRule"/>
</dbReference>
<evidence type="ECO:0000256" key="1">
    <source>
        <dbReference type="ARBA" id="ARBA00004496"/>
    </source>
</evidence>
<feature type="coiled-coil region" evidence="8">
    <location>
        <begin position="613"/>
        <end position="647"/>
    </location>
</feature>
<dbReference type="Pfam" id="PF01399">
    <property type="entry name" value="PCI"/>
    <property type="match status" value="1"/>
</dbReference>
<comment type="caution">
    <text evidence="11">The sequence shown here is derived from an EMBL/GenBank/DDBJ whole genome shotgun (WGS) entry which is preliminary data.</text>
</comment>
<dbReference type="HAMAP" id="MF_03000">
    <property type="entry name" value="eIF3a"/>
    <property type="match status" value="1"/>
</dbReference>
<name>A0A3L8SIN6_CHLGU</name>
<feature type="compositionally biased region" description="Basic and acidic residues" evidence="9">
    <location>
        <begin position="1279"/>
        <end position="1308"/>
    </location>
</feature>
<keyword evidence="3 8" id="KW-0396">Initiation factor</keyword>
<comment type="function">
    <text evidence="7">RNA-binding component of the eukaryotic translation initiation factor 3 (eIF-3) complex, which is required for several steps in the initiation of protein synthesis. The eIF-3 complex associates with the 40S ribosome and facilitates the recruitment of eIF-1, eIF-1A, eIF-2:GTP:methionyl-tRNAi and eIF-5 to form the 43S pre-initiation complex (43S PIC). The eIF-3 complex stimulates mRNA recruitment to the 43S PIC and scanning of the mRNA for AUG recognition. The eIF-3 complex is also required for disassembly and recycling of post-termination ribosomal complexes and subsequently prevents premature joining of the 40S and 60S ribosomal subunits prior to initiation. The eIF-3 complex specifically targets and initiates translation of a subset of mRNAs involved in cell proliferation, including cell cycling, differentiation and apoptosis, and uses different modes of RNA stem-loop binding to exert either translational activation or repression.</text>
</comment>
<keyword evidence="5 8" id="KW-0694">RNA-binding</keyword>
<keyword evidence="4" id="KW-0677">Repeat</keyword>
<dbReference type="GO" id="GO:0016282">
    <property type="term" value="C:eukaryotic 43S preinitiation complex"/>
    <property type="evidence" value="ECO:0007669"/>
    <property type="project" value="UniProtKB-UniRule"/>
</dbReference>
<dbReference type="STRING" id="44316.ENSEGOP00005004921"/>
<organism evidence="11 12">
    <name type="scientific">Chloebia gouldiae</name>
    <name type="common">Gouldian finch</name>
    <name type="synonym">Erythrura gouldiae</name>
    <dbReference type="NCBI Taxonomy" id="44316"/>
    <lineage>
        <taxon>Eukaryota</taxon>
        <taxon>Metazoa</taxon>
        <taxon>Chordata</taxon>
        <taxon>Craniata</taxon>
        <taxon>Vertebrata</taxon>
        <taxon>Euteleostomi</taxon>
        <taxon>Archelosauria</taxon>
        <taxon>Archosauria</taxon>
        <taxon>Dinosauria</taxon>
        <taxon>Saurischia</taxon>
        <taxon>Theropoda</taxon>
        <taxon>Coelurosauria</taxon>
        <taxon>Aves</taxon>
        <taxon>Neognathae</taxon>
        <taxon>Neoaves</taxon>
        <taxon>Telluraves</taxon>
        <taxon>Australaves</taxon>
        <taxon>Passeriformes</taxon>
        <taxon>Passeroidea</taxon>
        <taxon>Passeridae</taxon>
        <taxon>Chloebia</taxon>
    </lineage>
</organism>
<evidence type="ECO:0000256" key="8">
    <source>
        <dbReference type="HAMAP-Rule" id="MF_03000"/>
    </source>
</evidence>
<evidence type="ECO:0000256" key="5">
    <source>
        <dbReference type="ARBA" id="ARBA00022884"/>
    </source>
</evidence>
<dbReference type="InterPro" id="IPR000717">
    <property type="entry name" value="PCI_dom"/>
</dbReference>
<comment type="subcellular location">
    <subcellularLocation>
        <location evidence="1 8">Cytoplasm</location>
    </subcellularLocation>
</comment>
<dbReference type="FunFam" id="4.10.860.10:FF:000001">
    <property type="entry name" value="Eukaryotic translation initiation factor 3 subunit A"/>
    <property type="match status" value="1"/>
</dbReference>
<dbReference type="GO" id="GO:0002188">
    <property type="term" value="P:translation reinitiation"/>
    <property type="evidence" value="ECO:0007669"/>
    <property type="project" value="TreeGrafter"/>
</dbReference>
<comment type="subunit">
    <text evidence="8">Component of the eukaryotic translation initiation factor 3 (eIF-3) complex, which is composed of 13 subunits: EIF3A, EIF3B, EIF3C, EIF3D, EIF3E, EIF3F, EIF3G, EIF3H, EIF3I, EIF3J, EIF3K, EIF3L and EIF3M.</text>
</comment>
<dbReference type="OrthoDB" id="18884at2759"/>
<dbReference type="PANTHER" id="PTHR14005:SF0">
    <property type="entry name" value="EUKARYOTIC TRANSLATION INITIATION FACTOR 3 SUBUNIT A"/>
    <property type="match status" value="1"/>
</dbReference>
<dbReference type="PANTHER" id="PTHR14005">
    <property type="entry name" value="EUKARYOTIC TRANSLATION INITIATION FACTOR 3, THETA SUBUNIT"/>
    <property type="match status" value="1"/>
</dbReference>
<dbReference type="Gene3D" id="1.25.40.860">
    <property type="match status" value="2"/>
</dbReference>
<dbReference type="GO" id="GO:0001732">
    <property type="term" value="P:formation of cytoplasmic translation initiation complex"/>
    <property type="evidence" value="ECO:0007669"/>
    <property type="project" value="UniProtKB-UniRule"/>
</dbReference>
<feature type="region of interest" description="Disordered" evidence="9">
    <location>
        <begin position="804"/>
        <end position="1319"/>
    </location>
</feature>
<feature type="coiled-coil region" evidence="8">
    <location>
        <begin position="504"/>
        <end position="580"/>
    </location>
</feature>
<keyword evidence="6 8" id="KW-0648">Protein biosynthesis</keyword>
<evidence type="ECO:0000256" key="9">
    <source>
        <dbReference type="SAM" id="MobiDB-lite"/>
    </source>
</evidence>
<dbReference type="Gene3D" id="4.10.860.10">
    <property type="entry name" value="UVR domain"/>
    <property type="match status" value="1"/>
</dbReference>
<dbReference type="GO" id="GO:0043226">
    <property type="term" value="C:organelle"/>
    <property type="evidence" value="ECO:0007669"/>
    <property type="project" value="UniProtKB-ARBA"/>
</dbReference>
<evidence type="ECO:0000256" key="3">
    <source>
        <dbReference type="ARBA" id="ARBA00022540"/>
    </source>
</evidence>
<feature type="compositionally biased region" description="Basic and acidic residues" evidence="9">
    <location>
        <begin position="804"/>
        <end position="1114"/>
    </location>
</feature>
<protein>
    <recommendedName>
        <fullName evidence="8">Eukaryotic translation initiation factor 3 subunit A</fullName>
        <shortName evidence="8">eIF3a</shortName>
    </recommendedName>
    <alternativeName>
        <fullName evidence="8">Eukaryotic translation initiation factor 3 subunit 10</fullName>
    </alternativeName>
    <alternativeName>
        <fullName evidence="8">eIF-3-theta</fullName>
    </alternativeName>
</protein>
<dbReference type="PROSITE" id="PS50250">
    <property type="entry name" value="PCI"/>
    <property type="match status" value="1"/>
</dbReference>
<gene>
    <name evidence="8" type="primary">EIF3A</name>
    <name evidence="8" type="synonym">EIF3S10</name>
    <name evidence="11" type="ORF">DV515_00007410</name>
</gene>
<evidence type="ECO:0000256" key="6">
    <source>
        <dbReference type="ARBA" id="ARBA00022917"/>
    </source>
</evidence>
<dbReference type="Pfam" id="PF22591">
    <property type="entry name" value="eIF3a_PCI_TPR-like"/>
    <property type="match status" value="1"/>
</dbReference>
<feature type="domain" description="PCI" evidence="10">
    <location>
        <begin position="261"/>
        <end position="444"/>
    </location>
</feature>
<feature type="compositionally biased region" description="Basic and acidic residues" evidence="9">
    <location>
        <begin position="1234"/>
        <end position="1261"/>
    </location>
</feature>
<reference evidence="11 12" key="1">
    <citation type="journal article" date="2018" name="Proc. R. Soc. B">
        <title>A non-coding region near Follistatin controls head colour polymorphism in the Gouldian finch.</title>
        <authorList>
            <person name="Toomey M.B."/>
            <person name="Marques C.I."/>
            <person name="Andrade P."/>
            <person name="Araujo P.M."/>
            <person name="Sabatino S."/>
            <person name="Gazda M.A."/>
            <person name="Afonso S."/>
            <person name="Lopes R.J."/>
            <person name="Corbo J.C."/>
            <person name="Carneiro M."/>
        </authorList>
    </citation>
    <scope>NUCLEOTIDE SEQUENCE [LARGE SCALE GENOMIC DNA]</scope>
    <source>
        <strain evidence="11">Red01</strain>
        <tissue evidence="11">Muscle</tissue>
    </source>
</reference>
<comment type="similarity">
    <text evidence="8">Belongs to the eIF-3 subunit A family.</text>
</comment>
<dbReference type="FunFam" id="1.25.40.860:FF:000002">
    <property type="entry name" value="Eukaryotic translation initiation factor 3 subunit A"/>
    <property type="match status" value="1"/>
</dbReference>